<evidence type="ECO:0000313" key="2">
    <source>
        <dbReference type="EMBL" id="KAK9770930.1"/>
    </source>
</evidence>
<proteinExistence type="predicted"/>
<dbReference type="PANTHER" id="PTHR21310">
    <property type="entry name" value="AMINOGLYCOSIDE PHOSPHOTRANSFERASE-RELATED-RELATED"/>
    <property type="match status" value="1"/>
</dbReference>
<protein>
    <submittedName>
        <fullName evidence="2">Kinase-like domain-containing protein</fullName>
    </submittedName>
</protein>
<evidence type="ECO:0000313" key="3">
    <source>
        <dbReference type="Proteomes" id="UP001465668"/>
    </source>
</evidence>
<keyword evidence="3" id="KW-1185">Reference proteome</keyword>
<dbReference type="SUPFAM" id="SSF56112">
    <property type="entry name" value="Protein kinase-like (PK-like)"/>
    <property type="match status" value="1"/>
</dbReference>
<gene>
    <name evidence="2" type="ORF">SCAR479_12389</name>
</gene>
<dbReference type="InterPro" id="IPR011009">
    <property type="entry name" value="Kinase-like_dom_sf"/>
</dbReference>
<evidence type="ECO:0000259" key="1">
    <source>
        <dbReference type="Pfam" id="PF01636"/>
    </source>
</evidence>
<feature type="domain" description="Aminoglycoside phosphotransferase" evidence="1">
    <location>
        <begin position="71"/>
        <end position="272"/>
    </location>
</feature>
<dbReference type="Proteomes" id="UP001465668">
    <property type="component" value="Unassembled WGS sequence"/>
</dbReference>
<dbReference type="EMBL" id="JARVKM010000083">
    <property type="protein sequence ID" value="KAK9770930.1"/>
    <property type="molecule type" value="Genomic_DNA"/>
</dbReference>
<organism evidence="2 3">
    <name type="scientific">Seiridium cardinale</name>
    <dbReference type="NCBI Taxonomy" id="138064"/>
    <lineage>
        <taxon>Eukaryota</taxon>
        <taxon>Fungi</taxon>
        <taxon>Dikarya</taxon>
        <taxon>Ascomycota</taxon>
        <taxon>Pezizomycotina</taxon>
        <taxon>Sordariomycetes</taxon>
        <taxon>Xylariomycetidae</taxon>
        <taxon>Amphisphaeriales</taxon>
        <taxon>Sporocadaceae</taxon>
        <taxon>Seiridium</taxon>
    </lineage>
</organism>
<dbReference type="InterPro" id="IPR002575">
    <property type="entry name" value="Aminoglycoside_PTrfase"/>
</dbReference>
<dbReference type="InterPro" id="IPR051678">
    <property type="entry name" value="AGP_Transferase"/>
</dbReference>
<dbReference type="PANTHER" id="PTHR21310:SF48">
    <property type="entry name" value="AMINOGLYCOSIDE PHOSPHOTRANSFERASE DOMAIN-CONTAINING PROTEIN"/>
    <property type="match status" value="1"/>
</dbReference>
<accession>A0ABR2XB13</accession>
<sequence length="330" mass="37450">MTSSQTPQSKAEAAEVLLKLASQGTMVDGTTLCVRDYYKHCPLTGYRPRWSMVFRVPTPEPTIVKTGPYVTPSEVENMALIRTKTTIPVPEVYDCWEDPESGWWCIWMSCVEGVLLTDQYEFLNDAEKSHLASQLRGYLAQTQMMRKHRGPIAAADGKPSCDQMLQQHQRTYATEETFREHIIDGFLDRAGEAEQEEGVKEDGDAEINAIAREIHDLTPEQPDSLTFTHGNFTPRNIVIQPTTVDEGGPQVVGVLDWSQAGYYPAYWEYVKMSCCEQVEIVMKATGQLRPAEPGFLRDEMPDHLLEDHFPVEAQAFRRAYRKVWGHSDDL</sequence>
<name>A0ABR2XB13_9PEZI</name>
<comment type="caution">
    <text evidence="2">The sequence shown here is derived from an EMBL/GenBank/DDBJ whole genome shotgun (WGS) entry which is preliminary data.</text>
</comment>
<reference evidence="2 3" key="1">
    <citation type="submission" date="2024-02" db="EMBL/GenBank/DDBJ databases">
        <title>First draft genome assembly of two strains of Seiridium cardinale.</title>
        <authorList>
            <person name="Emiliani G."/>
            <person name="Scali E."/>
        </authorList>
    </citation>
    <scope>NUCLEOTIDE SEQUENCE [LARGE SCALE GENOMIC DNA]</scope>
    <source>
        <strain evidence="2 3">BM-138-000479</strain>
    </source>
</reference>
<dbReference type="Pfam" id="PF01636">
    <property type="entry name" value="APH"/>
    <property type="match status" value="1"/>
</dbReference>
<dbReference type="Gene3D" id="3.90.1200.10">
    <property type="match status" value="1"/>
</dbReference>
<dbReference type="CDD" id="cd05120">
    <property type="entry name" value="APH_ChoK_like"/>
    <property type="match status" value="1"/>
</dbReference>